<dbReference type="InterPro" id="IPR011011">
    <property type="entry name" value="Znf_FYVE_PHD"/>
</dbReference>
<reference evidence="2" key="1">
    <citation type="journal article" date="2020" name="Nature">
        <title>Giant virus diversity and host interactions through global metagenomics.</title>
        <authorList>
            <person name="Schulz F."/>
            <person name="Roux S."/>
            <person name="Paez-Espino D."/>
            <person name="Jungbluth S."/>
            <person name="Walsh D.A."/>
            <person name="Denef V.J."/>
            <person name="McMahon K.D."/>
            <person name="Konstantinidis K.T."/>
            <person name="Eloe-Fadrosh E.A."/>
            <person name="Kyrpides N.C."/>
            <person name="Woyke T."/>
        </authorList>
    </citation>
    <scope>NUCLEOTIDE SEQUENCE</scope>
    <source>
        <strain evidence="2">GVMAG-M-3300023174-24</strain>
    </source>
</reference>
<organism evidence="2">
    <name type="scientific">viral metagenome</name>
    <dbReference type="NCBI Taxonomy" id="1070528"/>
    <lineage>
        <taxon>unclassified sequences</taxon>
        <taxon>metagenomes</taxon>
        <taxon>organismal metagenomes</taxon>
    </lineage>
</organism>
<dbReference type="SUPFAM" id="SSF57903">
    <property type="entry name" value="FYVE/PHD zinc finger"/>
    <property type="match status" value="1"/>
</dbReference>
<name>A0A6C0DL85_9ZZZZ</name>
<dbReference type="InterPro" id="IPR001841">
    <property type="entry name" value="Znf_RING"/>
</dbReference>
<sequence>MGNCISNGIKTTNDNICVICKKKIETINFVTCVRCNHSLHNECEEIDRNKKGYCECPNCQHIGSLGSINADNISTIRKCLKLT</sequence>
<evidence type="ECO:0000313" key="2">
    <source>
        <dbReference type="EMBL" id="QHT17211.1"/>
    </source>
</evidence>
<dbReference type="Gene3D" id="3.30.40.10">
    <property type="entry name" value="Zinc/RING finger domain, C3HC4 (zinc finger)"/>
    <property type="match status" value="1"/>
</dbReference>
<accession>A0A6C0DL85</accession>
<dbReference type="InterPro" id="IPR013083">
    <property type="entry name" value="Znf_RING/FYVE/PHD"/>
</dbReference>
<dbReference type="PROSITE" id="PS50089">
    <property type="entry name" value="ZF_RING_2"/>
    <property type="match status" value="1"/>
</dbReference>
<proteinExistence type="predicted"/>
<dbReference type="AlphaFoldDB" id="A0A6C0DL85"/>
<protein>
    <recommendedName>
        <fullName evidence="1">RING-type domain-containing protein</fullName>
    </recommendedName>
</protein>
<evidence type="ECO:0000259" key="1">
    <source>
        <dbReference type="PROSITE" id="PS50089"/>
    </source>
</evidence>
<feature type="domain" description="RING-type" evidence="1">
    <location>
        <begin position="17"/>
        <end position="60"/>
    </location>
</feature>
<dbReference type="EMBL" id="MN739632">
    <property type="protein sequence ID" value="QHT17211.1"/>
    <property type="molecule type" value="Genomic_DNA"/>
</dbReference>